<keyword evidence="1" id="KW-0472">Membrane</keyword>
<keyword evidence="3" id="KW-1185">Reference proteome</keyword>
<reference evidence="2 3" key="1">
    <citation type="journal article" date="2024" name="G3 (Bethesda)">
        <title>Genome assembly of Hibiscus sabdariffa L. provides insights into metabolisms of medicinal natural products.</title>
        <authorList>
            <person name="Kim T."/>
        </authorList>
    </citation>
    <scope>NUCLEOTIDE SEQUENCE [LARGE SCALE GENOMIC DNA]</scope>
    <source>
        <strain evidence="2">TK-2024</strain>
        <tissue evidence="2">Old leaves</tissue>
    </source>
</reference>
<name>A0ABR2CZB5_9ROSI</name>
<dbReference type="Proteomes" id="UP001472677">
    <property type="component" value="Unassembled WGS sequence"/>
</dbReference>
<accession>A0ABR2CZB5</accession>
<feature type="transmembrane region" description="Helical" evidence="1">
    <location>
        <begin position="250"/>
        <end position="269"/>
    </location>
</feature>
<proteinExistence type="predicted"/>
<keyword evidence="1" id="KW-0812">Transmembrane</keyword>
<keyword evidence="1" id="KW-1133">Transmembrane helix</keyword>
<gene>
    <name evidence="2" type="ORF">V6N12_020651</name>
</gene>
<dbReference type="EMBL" id="JBBPBM010000039">
    <property type="protein sequence ID" value="KAK8526170.1"/>
    <property type="molecule type" value="Genomic_DNA"/>
</dbReference>
<evidence type="ECO:0000256" key="1">
    <source>
        <dbReference type="SAM" id="Phobius"/>
    </source>
</evidence>
<organism evidence="2 3">
    <name type="scientific">Hibiscus sabdariffa</name>
    <name type="common">roselle</name>
    <dbReference type="NCBI Taxonomy" id="183260"/>
    <lineage>
        <taxon>Eukaryota</taxon>
        <taxon>Viridiplantae</taxon>
        <taxon>Streptophyta</taxon>
        <taxon>Embryophyta</taxon>
        <taxon>Tracheophyta</taxon>
        <taxon>Spermatophyta</taxon>
        <taxon>Magnoliopsida</taxon>
        <taxon>eudicotyledons</taxon>
        <taxon>Gunneridae</taxon>
        <taxon>Pentapetalae</taxon>
        <taxon>rosids</taxon>
        <taxon>malvids</taxon>
        <taxon>Malvales</taxon>
        <taxon>Malvaceae</taxon>
        <taxon>Malvoideae</taxon>
        <taxon>Hibiscus</taxon>
    </lineage>
</organism>
<comment type="caution">
    <text evidence="2">The sequence shown here is derived from an EMBL/GenBank/DDBJ whole genome shotgun (WGS) entry which is preliminary data.</text>
</comment>
<feature type="transmembrane region" description="Helical" evidence="1">
    <location>
        <begin position="200"/>
        <end position="218"/>
    </location>
</feature>
<evidence type="ECO:0000313" key="3">
    <source>
        <dbReference type="Proteomes" id="UP001472677"/>
    </source>
</evidence>
<sequence>MIDDFGRHRIAKGWRSRTFVLSYVMRLSDSVGSYHRDAWIIYGKFPPWQDVKLGDCYRSELYFDEFYCPCESNCNGLDGCLSSHLGKSNGLHQYDKPKWFKFFRCYPLIFKSFMKCLYYHLLLRLDIDSYHCFSHVSSLYDWIFKIILEFFCFFALDVEEEGAGIKQYILIEYVFPIVVLSDDPIDFWMSIKQVCKAKDLYYYVFFFVLLGFAGFTISDMLNPSFPLLALKGRILADYFKIWYQLVFKRWISWYLLQLVNVVAIIIDIFPFPKLDVLDENFAHDFVCCHSFNFHFLEDLGFVCFRPFKTTGLVVSQISLSIV</sequence>
<protein>
    <submittedName>
        <fullName evidence="2">Uncharacterized protein</fullName>
    </submittedName>
</protein>
<evidence type="ECO:0000313" key="2">
    <source>
        <dbReference type="EMBL" id="KAK8526170.1"/>
    </source>
</evidence>